<evidence type="ECO:0000313" key="8">
    <source>
        <dbReference type="EMBL" id="MBB5378761.1"/>
    </source>
</evidence>
<dbReference type="GO" id="GO:0009055">
    <property type="term" value="F:electron transfer activity"/>
    <property type="evidence" value="ECO:0007669"/>
    <property type="project" value="InterPro"/>
</dbReference>
<reference evidence="7" key="1">
    <citation type="journal article" date="2014" name="Int. J. Syst. Evol. Microbiol.">
        <title>Complete genome of a new Firmicutes species belonging to the dominant human colonic microbiota ('Ruminococcus bicirculans') reveals two chromosomes and a selective capacity to utilize plant glucans.</title>
        <authorList>
            <consortium name="NISC Comparative Sequencing Program"/>
            <person name="Wegmann U."/>
            <person name="Louis P."/>
            <person name="Goesmann A."/>
            <person name="Henrissat B."/>
            <person name="Duncan S.H."/>
            <person name="Flint H.J."/>
        </authorList>
    </citation>
    <scope>NUCLEOTIDE SEQUENCE</scope>
    <source>
        <strain evidence="7">CGMCC 1.18437</strain>
    </source>
</reference>
<feature type="signal peptide" evidence="5">
    <location>
        <begin position="1"/>
        <end position="22"/>
    </location>
</feature>
<evidence type="ECO:0000256" key="5">
    <source>
        <dbReference type="SAM" id="SignalP"/>
    </source>
</evidence>
<organism evidence="8 9">
    <name type="scientific">Deinococcus metalli</name>
    <dbReference type="NCBI Taxonomy" id="1141878"/>
    <lineage>
        <taxon>Bacteria</taxon>
        <taxon>Thermotogati</taxon>
        <taxon>Deinococcota</taxon>
        <taxon>Deinococci</taxon>
        <taxon>Deinococcales</taxon>
        <taxon>Deinococcaceae</taxon>
        <taxon>Deinococcus</taxon>
    </lineage>
</organism>
<reference evidence="8 9" key="3">
    <citation type="submission" date="2020-08" db="EMBL/GenBank/DDBJ databases">
        <title>Genomic Encyclopedia of Type Strains, Phase IV (KMG-IV): sequencing the most valuable type-strain genomes for metagenomic binning, comparative biology and taxonomic classification.</title>
        <authorList>
            <person name="Goeker M."/>
        </authorList>
    </citation>
    <scope>NUCLEOTIDE SEQUENCE [LARGE SCALE GENOMIC DNA]</scope>
    <source>
        <strain evidence="8 9">DSM 27521</strain>
    </source>
</reference>
<evidence type="ECO:0000259" key="6">
    <source>
        <dbReference type="PROSITE" id="PS51007"/>
    </source>
</evidence>
<keyword evidence="3 4" id="KW-0408">Iron</keyword>
<dbReference type="Proteomes" id="UP000619376">
    <property type="component" value="Unassembled WGS sequence"/>
</dbReference>
<feature type="chain" id="PRO_5031077187" evidence="5">
    <location>
        <begin position="23"/>
        <end position="147"/>
    </location>
</feature>
<evidence type="ECO:0000313" key="7">
    <source>
        <dbReference type="EMBL" id="GHF60173.1"/>
    </source>
</evidence>
<dbReference type="EMBL" id="BNAJ01000014">
    <property type="protein sequence ID" value="GHF60173.1"/>
    <property type="molecule type" value="Genomic_DNA"/>
</dbReference>
<protein>
    <submittedName>
        <fullName evidence="7">Cytochrome c-552</fullName>
    </submittedName>
    <submittedName>
        <fullName evidence="8">Mono/diheme cytochrome c family protein</fullName>
    </submittedName>
</protein>
<evidence type="ECO:0000256" key="4">
    <source>
        <dbReference type="PROSITE-ProRule" id="PRU00433"/>
    </source>
</evidence>
<keyword evidence="2 4" id="KW-0479">Metal-binding</keyword>
<evidence type="ECO:0000256" key="1">
    <source>
        <dbReference type="ARBA" id="ARBA00022617"/>
    </source>
</evidence>
<dbReference type="InterPro" id="IPR051459">
    <property type="entry name" value="Cytochrome_c-type_DH"/>
</dbReference>
<dbReference type="Proteomes" id="UP000539473">
    <property type="component" value="Unassembled WGS sequence"/>
</dbReference>
<dbReference type="RefSeq" id="WP_184115512.1">
    <property type="nucleotide sequence ID" value="NZ_BNAJ01000014.1"/>
</dbReference>
<reference evidence="7" key="4">
    <citation type="submission" date="2024-05" db="EMBL/GenBank/DDBJ databases">
        <authorList>
            <person name="Sun Q."/>
            <person name="Zhou Y."/>
        </authorList>
    </citation>
    <scope>NUCLEOTIDE SEQUENCE</scope>
    <source>
        <strain evidence="7">CGMCC 1.18437</strain>
    </source>
</reference>
<evidence type="ECO:0000313" key="9">
    <source>
        <dbReference type="Proteomes" id="UP000539473"/>
    </source>
</evidence>
<dbReference type="Pfam" id="PF00034">
    <property type="entry name" value="Cytochrom_C"/>
    <property type="match status" value="1"/>
</dbReference>
<comment type="caution">
    <text evidence="8">The sequence shown here is derived from an EMBL/GenBank/DDBJ whole genome shotgun (WGS) entry which is preliminary data.</text>
</comment>
<dbReference type="EMBL" id="JACHFK010000015">
    <property type="protein sequence ID" value="MBB5378761.1"/>
    <property type="molecule type" value="Genomic_DNA"/>
</dbReference>
<sequence>MNRFLVLTALALGASASAATGAAVYQANCAGCHQATGKGVPGAFPPLAGHFTKLLAAGATGRAYVGHVALYGLQGSIKVNGQTYAGVMPGQKQLSDADLAAVLNHVATSFGNKWPAGQKPFTAAELAKLRAKALTPAAVLKTRPPVK</sequence>
<dbReference type="GO" id="GO:0020037">
    <property type="term" value="F:heme binding"/>
    <property type="evidence" value="ECO:0007669"/>
    <property type="project" value="InterPro"/>
</dbReference>
<dbReference type="Gene3D" id="1.10.760.10">
    <property type="entry name" value="Cytochrome c-like domain"/>
    <property type="match status" value="1"/>
</dbReference>
<dbReference type="PANTHER" id="PTHR35008:SF8">
    <property type="entry name" value="ALCOHOL DEHYDROGENASE CYTOCHROME C SUBUNIT"/>
    <property type="match status" value="1"/>
</dbReference>
<proteinExistence type="predicted"/>
<gene>
    <name evidence="7" type="primary">cycA</name>
    <name evidence="7" type="ORF">GCM10017781_40390</name>
    <name evidence="8" type="ORF">HNQ07_004268</name>
</gene>
<dbReference type="InterPro" id="IPR036909">
    <property type="entry name" value="Cyt_c-like_dom_sf"/>
</dbReference>
<accession>A0A7W8KIE0</accession>
<keyword evidence="10" id="KW-1185">Reference proteome</keyword>
<dbReference type="AlphaFoldDB" id="A0A7W8KIE0"/>
<evidence type="ECO:0000313" key="10">
    <source>
        <dbReference type="Proteomes" id="UP000619376"/>
    </source>
</evidence>
<dbReference type="InterPro" id="IPR009056">
    <property type="entry name" value="Cyt_c-like_dom"/>
</dbReference>
<keyword evidence="5" id="KW-0732">Signal</keyword>
<dbReference type="PANTHER" id="PTHR35008">
    <property type="entry name" value="BLL4482 PROTEIN-RELATED"/>
    <property type="match status" value="1"/>
</dbReference>
<feature type="domain" description="Cytochrome c" evidence="6">
    <location>
        <begin position="16"/>
        <end position="110"/>
    </location>
</feature>
<name>A0A7W8KIE0_9DEIO</name>
<dbReference type="PROSITE" id="PS51007">
    <property type="entry name" value="CYTC"/>
    <property type="match status" value="1"/>
</dbReference>
<keyword evidence="1 4" id="KW-0349">Heme</keyword>
<reference evidence="10" key="2">
    <citation type="journal article" date="2019" name="Int. J. Syst. Evol. Microbiol.">
        <title>The Global Catalogue of Microorganisms (GCM) 10K type strain sequencing project: providing services to taxonomists for standard genome sequencing and annotation.</title>
        <authorList>
            <consortium name="The Broad Institute Genomics Platform"/>
            <consortium name="The Broad Institute Genome Sequencing Center for Infectious Disease"/>
            <person name="Wu L."/>
            <person name="Ma J."/>
        </authorList>
    </citation>
    <scope>NUCLEOTIDE SEQUENCE [LARGE SCALE GENOMIC DNA]</scope>
    <source>
        <strain evidence="10">CGMCC 1.18437</strain>
    </source>
</reference>
<dbReference type="SUPFAM" id="SSF46626">
    <property type="entry name" value="Cytochrome c"/>
    <property type="match status" value="1"/>
</dbReference>
<evidence type="ECO:0000256" key="2">
    <source>
        <dbReference type="ARBA" id="ARBA00022723"/>
    </source>
</evidence>
<dbReference type="GO" id="GO:0046872">
    <property type="term" value="F:metal ion binding"/>
    <property type="evidence" value="ECO:0007669"/>
    <property type="project" value="UniProtKB-KW"/>
</dbReference>
<evidence type="ECO:0000256" key="3">
    <source>
        <dbReference type="ARBA" id="ARBA00023004"/>
    </source>
</evidence>